<accession>A0ACC0XXN0</accession>
<protein>
    <submittedName>
        <fullName evidence="1">Uncharacterized protein</fullName>
    </submittedName>
</protein>
<evidence type="ECO:0000313" key="1">
    <source>
        <dbReference type="EMBL" id="KAJ0025495.1"/>
    </source>
</evidence>
<name>A0ACC0XXN0_9ROSI</name>
<gene>
    <name evidence="1" type="ORF">Pint_08402</name>
</gene>
<evidence type="ECO:0000313" key="2">
    <source>
        <dbReference type="Proteomes" id="UP001163603"/>
    </source>
</evidence>
<proteinExistence type="predicted"/>
<organism evidence="1 2">
    <name type="scientific">Pistacia integerrima</name>
    <dbReference type="NCBI Taxonomy" id="434235"/>
    <lineage>
        <taxon>Eukaryota</taxon>
        <taxon>Viridiplantae</taxon>
        <taxon>Streptophyta</taxon>
        <taxon>Embryophyta</taxon>
        <taxon>Tracheophyta</taxon>
        <taxon>Spermatophyta</taxon>
        <taxon>Magnoliopsida</taxon>
        <taxon>eudicotyledons</taxon>
        <taxon>Gunneridae</taxon>
        <taxon>Pentapetalae</taxon>
        <taxon>rosids</taxon>
        <taxon>malvids</taxon>
        <taxon>Sapindales</taxon>
        <taxon>Anacardiaceae</taxon>
        <taxon>Pistacia</taxon>
    </lineage>
</organism>
<sequence length="289" mass="32012">MADSIIINRDGKFNQPLLSSADDDDEENKDLASKVWTESKKLWHIVGPSILSRLSAYSMNLITQAFAGHLGNVELAAVSMSVTVIGGFNYGFLLGMASALETLCGQAFGVRRYDMLGIYVQRSWIVLCSCCFFLLPLYIFATPILKFIGQVDEVAELSRVLAMWLITLHLRCVSLPMSCFLLSQLKTQVIAWASFVSLVVNVLTSWLVVYVLDLGVVGLVVALDISWWVLSFGLYGYTIFGGCPLAWTGFSMQAFSGLWEFVKLSVSSGVMLWYVSRSSESPVELQFTL</sequence>
<dbReference type="Proteomes" id="UP001163603">
    <property type="component" value="Chromosome 10"/>
</dbReference>
<reference evidence="2" key="1">
    <citation type="journal article" date="2023" name="G3 (Bethesda)">
        <title>Genome assembly and association tests identify interacting loci associated with vigor, precocity, and sex in interspecific pistachio rootstocks.</title>
        <authorList>
            <person name="Palmer W."/>
            <person name="Jacygrad E."/>
            <person name="Sagayaradj S."/>
            <person name="Cavanaugh K."/>
            <person name="Han R."/>
            <person name="Bertier L."/>
            <person name="Beede B."/>
            <person name="Kafkas S."/>
            <person name="Golino D."/>
            <person name="Preece J."/>
            <person name="Michelmore R."/>
        </authorList>
    </citation>
    <scope>NUCLEOTIDE SEQUENCE [LARGE SCALE GENOMIC DNA]</scope>
</reference>
<keyword evidence="2" id="KW-1185">Reference proteome</keyword>
<dbReference type="EMBL" id="CM047745">
    <property type="protein sequence ID" value="KAJ0025495.1"/>
    <property type="molecule type" value="Genomic_DNA"/>
</dbReference>
<comment type="caution">
    <text evidence="1">The sequence shown here is derived from an EMBL/GenBank/DDBJ whole genome shotgun (WGS) entry which is preliminary data.</text>
</comment>